<evidence type="ECO:0000313" key="2">
    <source>
        <dbReference type="EMBL" id="SHK06908.1"/>
    </source>
</evidence>
<reference evidence="3" key="1">
    <citation type="submission" date="2016-11" db="EMBL/GenBank/DDBJ databases">
        <authorList>
            <person name="Varghese N."/>
            <person name="Submissions S."/>
        </authorList>
    </citation>
    <scope>NUCLEOTIDE SEQUENCE [LARGE SCALE GENOMIC DNA]</scope>
    <source>
        <strain evidence="3">DSM 100564</strain>
    </source>
</reference>
<evidence type="ECO:0000313" key="3">
    <source>
        <dbReference type="Proteomes" id="UP000183982"/>
    </source>
</evidence>
<proteinExistence type="predicted"/>
<name>A0A1M6PG33_9RHOB</name>
<gene>
    <name evidence="2" type="ORF">SAMN05444000_11835</name>
</gene>
<feature type="region of interest" description="Disordered" evidence="1">
    <location>
        <begin position="1"/>
        <end position="31"/>
    </location>
</feature>
<dbReference type="STRING" id="1470563.SAMN05444000_11835"/>
<evidence type="ECO:0000256" key="1">
    <source>
        <dbReference type="SAM" id="MobiDB-lite"/>
    </source>
</evidence>
<feature type="compositionally biased region" description="Basic and acidic residues" evidence="1">
    <location>
        <begin position="1"/>
        <end position="13"/>
    </location>
</feature>
<organism evidence="2 3">
    <name type="scientific">Shimia gijangensis</name>
    <dbReference type="NCBI Taxonomy" id="1470563"/>
    <lineage>
        <taxon>Bacteria</taxon>
        <taxon>Pseudomonadati</taxon>
        <taxon>Pseudomonadota</taxon>
        <taxon>Alphaproteobacteria</taxon>
        <taxon>Rhodobacterales</taxon>
        <taxon>Roseobacteraceae</taxon>
    </lineage>
</organism>
<sequence>MLDYEYLERDEAGRPPCHPAQRLPAGRQGFTSRGHRLSSLYRSSDIRALTLMARKPASSSCQKYSAGEVQNACILNWGCKTPAASPTIGKCA</sequence>
<dbReference type="EMBL" id="FQZQ01000018">
    <property type="protein sequence ID" value="SHK06908.1"/>
    <property type="molecule type" value="Genomic_DNA"/>
</dbReference>
<dbReference type="AlphaFoldDB" id="A0A1M6PG33"/>
<accession>A0A1M6PG33</accession>
<dbReference type="Proteomes" id="UP000183982">
    <property type="component" value="Unassembled WGS sequence"/>
</dbReference>
<protein>
    <submittedName>
        <fullName evidence="2">Uncharacterized protein</fullName>
    </submittedName>
</protein>
<keyword evidence="3" id="KW-1185">Reference proteome</keyword>